<dbReference type="RefSeq" id="XP_022318159.1">
    <property type="nucleotide sequence ID" value="XM_022462451.1"/>
</dbReference>
<dbReference type="PROSITE" id="PS51424">
    <property type="entry name" value="ROC"/>
    <property type="match status" value="1"/>
</dbReference>
<comment type="catalytic activity">
    <reaction evidence="7">
        <text>L-threonyl-[protein] + ATP = O-phospho-L-threonyl-[protein] + ADP + H(+)</text>
        <dbReference type="Rhea" id="RHEA:46608"/>
        <dbReference type="Rhea" id="RHEA-COMP:11060"/>
        <dbReference type="Rhea" id="RHEA-COMP:11605"/>
        <dbReference type="ChEBI" id="CHEBI:15378"/>
        <dbReference type="ChEBI" id="CHEBI:30013"/>
        <dbReference type="ChEBI" id="CHEBI:30616"/>
        <dbReference type="ChEBI" id="CHEBI:61977"/>
        <dbReference type="ChEBI" id="CHEBI:456216"/>
        <dbReference type="EC" id="2.7.11.1"/>
    </reaction>
</comment>
<dbReference type="SUPFAM" id="SSF52540">
    <property type="entry name" value="P-loop containing nucleoside triphosphate hydrolases"/>
    <property type="match status" value="1"/>
</dbReference>
<evidence type="ECO:0000256" key="8">
    <source>
        <dbReference type="ARBA" id="ARBA00048679"/>
    </source>
</evidence>
<evidence type="ECO:0000256" key="2">
    <source>
        <dbReference type="ARBA" id="ARBA00022679"/>
    </source>
</evidence>
<evidence type="ECO:0000256" key="1">
    <source>
        <dbReference type="ARBA" id="ARBA00012513"/>
    </source>
</evidence>
<dbReference type="InterPro" id="IPR027417">
    <property type="entry name" value="P-loop_NTPase"/>
</dbReference>
<evidence type="ECO:0000313" key="11">
    <source>
        <dbReference type="RefSeq" id="XP_022318159.1"/>
    </source>
</evidence>
<organism evidence="10 11">
    <name type="scientific">Crassostrea virginica</name>
    <name type="common">Eastern oyster</name>
    <dbReference type="NCBI Taxonomy" id="6565"/>
    <lineage>
        <taxon>Eukaryota</taxon>
        <taxon>Metazoa</taxon>
        <taxon>Spiralia</taxon>
        <taxon>Lophotrochozoa</taxon>
        <taxon>Mollusca</taxon>
        <taxon>Bivalvia</taxon>
        <taxon>Autobranchia</taxon>
        <taxon>Pteriomorphia</taxon>
        <taxon>Ostreida</taxon>
        <taxon>Ostreoidea</taxon>
        <taxon>Ostreidae</taxon>
        <taxon>Crassostrea</taxon>
    </lineage>
</organism>
<dbReference type="PANTHER" id="PTHR14389:SF3">
    <property type="entry name" value="PROTEIN FAM111A-LIKE"/>
    <property type="match status" value="1"/>
</dbReference>
<evidence type="ECO:0000256" key="3">
    <source>
        <dbReference type="ARBA" id="ARBA00022737"/>
    </source>
</evidence>
<dbReference type="GO" id="GO:0005524">
    <property type="term" value="F:ATP binding"/>
    <property type="evidence" value="ECO:0007669"/>
    <property type="project" value="UniProtKB-KW"/>
</dbReference>
<evidence type="ECO:0000256" key="6">
    <source>
        <dbReference type="ARBA" id="ARBA00022840"/>
    </source>
</evidence>
<comment type="catalytic activity">
    <reaction evidence="8">
        <text>L-seryl-[protein] + ATP = O-phospho-L-seryl-[protein] + ADP + H(+)</text>
        <dbReference type="Rhea" id="RHEA:17989"/>
        <dbReference type="Rhea" id="RHEA-COMP:9863"/>
        <dbReference type="Rhea" id="RHEA-COMP:11604"/>
        <dbReference type="ChEBI" id="CHEBI:15378"/>
        <dbReference type="ChEBI" id="CHEBI:29999"/>
        <dbReference type="ChEBI" id="CHEBI:30616"/>
        <dbReference type="ChEBI" id="CHEBI:83421"/>
        <dbReference type="ChEBI" id="CHEBI:456216"/>
        <dbReference type="EC" id="2.7.11.1"/>
    </reaction>
</comment>
<keyword evidence="4" id="KW-0547">Nucleotide-binding</keyword>
<reference evidence="11" key="1">
    <citation type="submission" date="2025-08" db="UniProtKB">
        <authorList>
            <consortium name="RefSeq"/>
        </authorList>
    </citation>
    <scope>IDENTIFICATION</scope>
    <source>
        <tissue evidence="11">Whole sample</tissue>
    </source>
</reference>
<dbReference type="InterPro" id="IPR001849">
    <property type="entry name" value="PH_domain"/>
</dbReference>
<evidence type="ECO:0000259" key="9">
    <source>
        <dbReference type="PROSITE" id="PS51424"/>
    </source>
</evidence>
<dbReference type="KEGG" id="cvn:111121265"/>
<evidence type="ECO:0000256" key="4">
    <source>
        <dbReference type="ARBA" id="ARBA00022741"/>
    </source>
</evidence>
<sequence>MAKEEDKILKFPRYSGWLYLKENVISHTRLWCVLSHGYLHCYEDWRRNFWAKKIPLTGVSVIDKGWWSPLSYGFTVGDLEWSTTDSSQGKQWLFYLKHAAAINGTENVDAEVAVDSCYISIVETRLRSDYPSLILRLLGVMTISKDATTSKDELHWLSEHLCTKRFGCVLPNLYKLVFNGLGIPCVTNEMLEKCSLEDDVDDGWMLLYLIRRLLWRFAFASKRFALQMTETCYVDCLLSDLSHLLQTPLSTWNDGNYLLFSSLNCLQQCARTNRMKTAFYKADAHVIIGSIRQRSDSKKIKMATLLTLSHMLHEEDYHLLTIDEEFMVYFLDLIKKAIANGSHFVAICSNVPHLTEIREMFDAFSKVYRLQKNQQVIDRMKKEDLALQILHVLRKSDLDEKLFALQMLTSMCTFQMGKTIFQNQYYDDVLHEVAILSKCDDLHVRHQAEIVYEFLKPKGEGNSSSRKGTEMKELYLQALSEGSTLDRTVRVMFVGHKGAGKTTLCRRFLGENITSIRSTEGIDVYIEKFIVNLESRKWTIDVEGDPLENSRSKIAMGVKQFEDLKALESETEGEPECPPLSNTGDENQVIEAGAVADLISENFEEKDKDTTKKYTVLYERRNEASDNESERGNKIENIDMNMKINFEIEANLNLPTETAYVSMWDFAGEDVFYATHHVFLSLDAVYLIVIDLSNSETNNVTEIEKARFWLRSILTYAKVKDKDGSCGFRLPPIIFVVTHKDKIAGQNEEEKREVAHSYLADILNLPELIGIDLSFIRGRFVIDNTYLYYDPELEKLKDCIIESARIQPNWEKDIPLQWLAVEREISIFKSQNVKVLEIEELRKHLETCEVNTSTLQNLTGVLEHFHLKGYIIFFSGSEKLKNYVFIDPQWIVNAFKQLITIPCGKRRFESETIRNQWALVNEEGKLTPDFAKEIFRLNGDEQLIIHEVCVLNSLEELNLIATMTSVWIVPSLLKRQIYTSLVNDYFDGSSPSIEKSCAYCLKFREAFVPDPILDKVVAACLSKWSQVHHFQGKPILYRGLVCLKVTTDCNLMLYCKDNFIQAMLFRNHLTSHKSFGEVGDHVRLFLHDCIDEIFRTCHQESMKPIEYIQCQIMEPEDSMPVLADEIFQHDTGFCCRNRTLTPHPLTHDSLRHWWKRVEKFLPHVQDLEVFSTPPQSPDPDDLSFPSFPFLEEDKTITHGENRFKRVVDSTLTVEVWENLHKCSESVGYLRSPLQISTVFRVGSRSVMSVAHHVLQIIGCPGSSSHFLNKNESKLQDENIYIEFKGTSKEANKLFYVHKILYLNAAKDVCILDLKATNPLSLPPPFTQFCHPTVDSTLTFIGFGHPDHNCKTFEPKVRVLDWKSKRVEKSVEWVRNNCVQLKNIMQFTEKPVEWVDNAYSILQSEGIVGLNCFMQHGASGAPGIAMTTRGLALVVMLQGGLPKFFNDIGYFAEQIPLEQRIEYGITMDIIRQDLLQHAPDLCKDVFGSKLN</sequence>
<keyword evidence="3" id="KW-0677">Repeat</keyword>
<dbReference type="InterPro" id="IPR020859">
    <property type="entry name" value="ROC"/>
</dbReference>
<dbReference type="Gene3D" id="2.30.29.30">
    <property type="entry name" value="Pleckstrin-homology domain (PH domain)/Phosphotyrosine-binding domain (PTB)"/>
    <property type="match status" value="1"/>
</dbReference>
<evidence type="ECO:0000256" key="7">
    <source>
        <dbReference type="ARBA" id="ARBA00047899"/>
    </source>
</evidence>
<dbReference type="Gene3D" id="3.40.50.300">
    <property type="entry name" value="P-loop containing nucleotide triphosphate hydrolases"/>
    <property type="match status" value="2"/>
</dbReference>
<dbReference type="Pfam" id="PF08477">
    <property type="entry name" value="Roc"/>
    <property type="match status" value="1"/>
</dbReference>
<dbReference type="InterPro" id="IPR011993">
    <property type="entry name" value="PH-like_dom_sf"/>
</dbReference>
<evidence type="ECO:0000313" key="10">
    <source>
        <dbReference type="Proteomes" id="UP000694844"/>
    </source>
</evidence>
<feature type="domain" description="Roc" evidence="9">
    <location>
        <begin position="482"/>
        <end position="807"/>
    </location>
</feature>
<dbReference type="Proteomes" id="UP000694844">
    <property type="component" value="Chromosome 2"/>
</dbReference>
<protein>
    <recommendedName>
        <fullName evidence="1">non-specific serine/threonine protein kinase</fullName>
        <ecNumber evidence="1">2.7.11.1</ecNumber>
    </recommendedName>
</protein>
<dbReference type="OrthoDB" id="10252328at2759"/>
<proteinExistence type="predicted"/>
<gene>
    <name evidence="11" type="primary">LOC111121265</name>
</gene>
<dbReference type="Pfam" id="PF16095">
    <property type="entry name" value="COR-A"/>
    <property type="match status" value="1"/>
</dbReference>
<dbReference type="GO" id="GO:0016301">
    <property type="term" value="F:kinase activity"/>
    <property type="evidence" value="ECO:0007669"/>
    <property type="project" value="UniProtKB-KW"/>
</dbReference>
<keyword evidence="10" id="KW-1185">Reference proteome</keyword>
<dbReference type="InterPro" id="IPR032171">
    <property type="entry name" value="COR-A"/>
</dbReference>
<keyword evidence="2" id="KW-0808">Transferase</keyword>
<dbReference type="SUPFAM" id="SSF50729">
    <property type="entry name" value="PH domain-like"/>
    <property type="match status" value="1"/>
</dbReference>
<accession>A0A8B8CSH1</accession>
<dbReference type="GeneID" id="111121265"/>
<keyword evidence="5" id="KW-0418">Kinase</keyword>
<name>A0A8B8CSH1_CRAVI</name>
<keyword evidence="6" id="KW-0067">ATP-binding</keyword>
<evidence type="ECO:0000256" key="5">
    <source>
        <dbReference type="ARBA" id="ARBA00022777"/>
    </source>
</evidence>
<dbReference type="SMART" id="SM00233">
    <property type="entry name" value="PH"/>
    <property type="match status" value="1"/>
</dbReference>
<dbReference type="EC" id="2.7.11.1" evidence="1"/>
<dbReference type="PANTHER" id="PTHR14389">
    <property type="entry name" value="SI:CH1073-475A24.1"/>
    <property type="match status" value="1"/>
</dbReference>